<evidence type="ECO:0000256" key="3">
    <source>
        <dbReference type="ARBA" id="ARBA00022679"/>
    </source>
</evidence>
<dbReference type="CDD" id="cd12912">
    <property type="entry name" value="PDC2_MCP_like"/>
    <property type="match status" value="1"/>
</dbReference>
<dbReference type="PRINTS" id="PR00260">
    <property type="entry name" value="CHEMTRNSDUCR"/>
</dbReference>
<dbReference type="Gene3D" id="6.10.340.10">
    <property type="match status" value="1"/>
</dbReference>
<evidence type="ECO:0000256" key="2">
    <source>
        <dbReference type="ARBA" id="ARBA00022553"/>
    </source>
</evidence>
<keyword evidence="11" id="KW-0812">Transmembrane</keyword>
<dbReference type="STRING" id="883.DvMF_3116"/>
<keyword evidence="2" id="KW-0597">Phosphoprotein</keyword>
<keyword evidence="4" id="KW-0547">Nucleotide-binding</keyword>
<feature type="domain" description="PAC" evidence="14">
    <location>
        <begin position="468"/>
        <end position="520"/>
    </location>
</feature>
<dbReference type="Pfam" id="PF17201">
    <property type="entry name" value="Cache_3-Cache_2"/>
    <property type="match status" value="1"/>
</dbReference>
<proteinExistence type="inferred from homology"/>
<dbReference type="GO" id="GO:0004888">
    <property type="term" value="F:transmembrane signaling receptor activity"/>
    <property type="evidence" value="ECO:0007669"/>
    <property type="project" value="InterPro"/>
</dbReference>
<dbReference type="KEGG" id="dvm:DvMF_3116"/>
<dbReference type="NCBIfam" id="TIGR00229">
    <property type="entry name" value="sensory_box"/>
    <property type="match status" value="1"/>
</dbReference>
<feature type="domain" description="PAS" evidence="13">
    <location>
        <begin position="401"/>
        <end position="432"/>
    </location>
</feature>
<evidence type="ECO:0000259" key="15">
    <source>
        <dbReference type="PROSITE" id="PS50885"/>
    </source>
</evidence>
<dbReference type="Gene3D" id="1.10.287.950">
    <property type="entry name" value="Methyl-accepting chemotaxis protein"/>
    <property type="match status" value="1"/>
</dbReference>
<dbReference type="PROSITE" id="PS50885">
    <property type="entry name" value="HAMP"/>
    <property type="match status" value="1"/>
</dbReference>
<comment type="subcellular location">
    <subcellularLocation>
        <location evidence="1">Membrane</location>
    </subcellularLocation>
</comment>
<dbReference type="InterPro" id="IPR004089">
    <property type="entry name" value="MCPsignal_dom"/>
</dbReference>
<evidence type="ECO:0000259" key="12">
    <source>
        <dbReference type="PROSITE" id="PS50111"/>
    </source>
</evidence>
<dbReference type="GO" id="GO:0016301">
    <property type="term" value="F:kinase activity"/>
    <property type="evidence" value="ECO:0007669"/>
    <property type="project" value="UniProtKB-KW"/>
</dbReference>
<dbReference type="GO" id="GO:0016020">
    <property type="term" value="C:membrane"/>
    <property type="evidence" value="ECO:0007669"/>
    <property type="project" value="UniProtKB-SubCell"/>
</dbReference>
<dbReference type="PROSITE" id="PS50112">
    <property type="entry name" value="PAS"/>
    <property type="match status" value="1"/>
</dbReference>
<feature type="domain" description="Methyl-accepting transducer" evidence="12">
    <location>
        <begin position="535"/>
        <end position="771"/>
    </location>
</feature>
<dbReference type="InterPro" id="IPR035965">
    <property type="entry name" value="PAS-like_dom_sf"/>
</dbReference>
<dbReference type="Pfam" id="PF13426">
    <property type="entry name" value="PAS_9"/>
    <property type="match status" value="1"/>
</dbReference>
<dbReference type="SUPFAM" id="SSF55785">
    <property type="entry name" value="PYP-like sensor domain (PAS domain)"/>
    <property type="match status" value="1"/>
</dbReference>
<evidence type="ECO:0000256" key="10">
    <source>
        <dbReference type="PROSITE-ProRule" id="PRU00284"/>
    </source>
</evidence>
<evidence type="ECO:0000259" key="14">
    <source>
        <dbReference type="PROSITE" id="PS50113"/>
    </source>
</evidence>
<accession>B8DJH5</accession>
<dbReference type="PANTHER" id="PTHR32089">
    <property type="entry name" value="METHYL-ACCEPTING CHEMOTAXIS PROTEIN MCPB"/>
    <property type="match status" value="1"/>
</dbReference>
<keyword evidence="5" id="KW-0418">Kinase</keyword>
<dbReference type="InterPro" id="IPR000014">
    <property type="entry name" value="PAS"/>
</dbReference>
<evidence type="ECO:0000259" key="13">
    <source>
        <dbReference type="PROSITE" id="PS50112"/>
    </source>
</evidence>
<dbReference type="eggNOG" id="COG5000">
    <property type="taxonomic scope" value="Bacteria"/>
</dbReference>
<dbReference type="eggNOG" id="COG0840">
    <property type="taxonomic scope" value="Bacteria"/>
</dbReference>
<evidence type="ECO:0000256" key="11">
    <source>
        <dbReference type="SAM" id="Phobius"/>
    </source>
</evidence>
<evidence type="ECO:0000256" key="1">
    <source>
        <dbReference type="ARBA" id="ARBA00004370"/>
    </source>
</evidence>
<keyword evidence="3" id="KW-0808">Transferase</keyword>
<reference evidence="16" key="1">
    <citation type="submission" date="2008-10" db="EMBL/GenBank/DDBJ databases">
        <title>Complete sequence of Desulfovibrio vulgaris str. 'Miyazaki F'.</title>
        <authorList>
            <person name="Lucas S."/>
            <person name="Copeland A."/>
            <person name="Lapidus A."/>
            <person name="Glavina del Rio T."/>
            <person name="Dalin E."/>
            <person name="Tice H."/>
            <person name="Bruce D."/>
            <person name="Goodwin L."/>
            <person name="Pitluck S."/>
            <person name="Sims D."/>
            <person name="Brettin T."/>
            <person name="Detter J.C."/>
            <person name="Han C."/>
            <person name="Larimer F."/>
            <person name="Land M."/>
            <person name="Hauser L."/>
            <person name="Kyrpides N."/>
            <person name="Mikhailova N."/>
            <person name="Hazen T.C."/>
            <person name="Richardson P."/>
        </authorList>
    </citation>
    <scope>NUCLEOTIDE SEQUENCE</scope>
    <source>
        <strain evidence="16">Miyazaki F</strain>
    </source>
</reference>
<gene>
    <name evidence="16" type="ordered locus">DvMF_3116</name>
</gene>
<dbReference type="SMART" id="SM00283">
    <property type="entry name" value="MA"/>
    <property type="match status" value="1"/>
</dbReference>
<dbReference type="SUPFAM" id="SSF58104">
    <property type="entry name" value="Methyl-accepting chemotaxis protein (MCP) signaling domain"/>
    <property type="match status" value="1"/>
</dbReference>
<evidence type="ECO:0000313" key="16">
    <source>
        <dbReference type="EMBL" id="ACL10052.1"/>
    </source>
</evidence>
<dbReference type="GO" id="GO:0005524">
    <property type="term" value="F:ATP binding"/>
    <property type="evidence" value="ECO:0007669"/>
    <property type="project" value="UniProtKB-KW"/>
</dbReference>
<organism evidence="16">
    <name type="scientific">Nitratidesulfovibrio vulgaris (strain DSM 19637 / Miyazaki F)</name>
    <name type="common">Desulfovibrio vulgaris</name>
    <dbReference type="NCBI Taxonomy" id="883"/>
    <lineage>
        <taxon>Bacteria</taxon>
        <taxon>Pseudomonadati</taxon>
        <taxon>Thermodesulfobacteriota</taxon>
        <taxon>Desulfovibrionia</taxon>
        <taxon>Desulfovibrionales</taxon>
        <taxon>Desulfovibrionaceae</taxon>
        <taxon>Nitratidesulfovibrio</taxon>
    </lineage>
</organism>
<name>B8DJH5_NITV9</name>
<evidence type="ECO:0000256" key="7">
    <source>
        <dbReference type="ARBA" id="ARBA00023012"/>
    </source>
</evidence>
<keyword evidence="7" id="KW-0902">Two-component regulatory system</keyword>
<dbReference type="PROSITE" id="PS50111">
    <property type="entry name" value="CHEMOTAXIS_TRANSDUC_2"/>
    <property type="match status" value="1"/>
</dbReference>
<evidence type="ECO:0000256" key="8">
    <source>
        <dbReference type="ARBA" id="ARBA00023224"/>
    </source>
</evidence>
<dbReference type="Pfam" id="PF00015">
    <property type="entry name" value="MCPsignal"/>
    <property type="match status" value="1"/>
</dbReference>
<dbReference type="PANTHER" id="PTHR32089:SF112">
    <property type="entry name" value="LYSOZYME-LIKE PROTEIN-RELATED"/>
    <property type="match status" value="1"/>
</dbReference>
<protein>
    <submittedName>
        <fullName evidence="16">Methyl-accepting chemotaxis sensory transducer with Cache sensor</fullName>
    </submittedName>
</protein>
<evidence type="ECO:0000256" key="4">
    <source>
        <dbReference type="ARBA" id="ARBA00022741"/>
    </source>
</evidence>
<feature type="transmembrane region" description="Helical" evidence="11">
    <location>
        <begin position="320"/>
        <end position="343"/>
    </location>
</feature>
<dbReference type="SMART" id="SM00304">
    <property type="entry name" value="HAMP"/>
    <property type="match status" value="2"/>
</dbReference>
<keyword evidence="8 10" id="KW-0807">Transducer</keyword>
<evidence type="ECO:0000256" key="6">
    <source>
        <dbReference type="ARBA" id="ARBA00022840"/>
    </source>
</evidence>
<keyword evidence="11" id="KW-0472">Membrane</keyword>
<dbReference type="CDD" id="cd00130">
    <property type="entry name" value="PAS"/>
    <property type="match status" value="1"/>
</dbReference>
<dbReference type="SUPFAM" id="SSF103190">
    <property type="entry name" value="Sensory domain-like"/>
    <property type="match status" value="1"/>
</dbReference>
<keyword evidence="11" id="KW-1133">Transmembrane helix</keyword>
<comment type="similarity">
    <text evidence="9">Belongs to the methyl-accepting chemotaxis (MCP) protein family.</text>
</comment>
<dbReference type="InterPro" id="IPR000700">
    <property type="entry name" value="PAS-assoc_C"/>
</dbReference>
<feature type="transmembrane region" description="Helical" evidence="11">
    <location>
        <begin position="12"/>
        <end position="34"/>
    </location>
</feature>
<dbReference type="GO" id="GO:0000160">
    <property type="term" value="P:phosphorelay signal transduction system"/>
    <property type="evidence" value="ECO:0007669"/>
    <property type="project" value="UniProtKB-KW"/>
</dbReference>
<keyword evidence="6" id="KW-0067">ATP-binding</keyword>
<evidence type="ECO:0000256" key="5">
    <source>
        <dbReference type="ARBA" id="ARBA00022777"/>
    </source>
</evidence>
<dbReference type="GO" id="GO:0006935">
    <property type="term" value="P:chemotaxis"/>
    <property type="evidence" value="ECO:0007669"/>
    <property type="project" value="InterPro"/>
</dbReference>
<evidence type="ECO:0000256" key="9">
    <source>
        <dbReference type="ARBA" id="ARBA00029447"/>
    </source>
</evidence>
<feature type="domain" description="HAMP" evidence="15">
    <location>
        <begin position="344"/>
        <end position="396"/>
    </location>
</feature>
<sequence length="806" mass="86543">MFQRMRFSTKFYLGSAVIVASTVAFMAIVLTIVVRGDLVDLGQLNLKSATDNLVSTIEMQHAITQEKVTSDLALFESQLLADGPLMVRKNDVQKVDVVNQLTRQKETVEMPGLFQYSLLGRKPMRDNNEVVDRVQQMAGGAATLFQVLPGKLVRIATNVRTADGQRAVGTYIPEDSPVYKAVMGGQTYSGRAFVVNDWYITAYKPVRDEDGTIIAVIFVGRPIRTPQLVEMMDKVRVAGAGYAFVYDASGMILHHPTLRGKTLEEADIGPFFKGVKDGPVDYTMDGVPMRAYVRHFEPWDWRVAVRMTRTEMVHGLDAHLLQSAAVIAVVALGVALVFVFGLLRTVSRPLGTLRRFTAEVAKGNYDAAIDYLADDDIGRTIGGVRAMVAEIKHRLGFSNGILRGMTMPSYVVDTDGRISYVNQAMLDLLGVSGTPDEHLGADVALFFYGEAGRDTVVGRCMRERRAILNTELTLSRRTGGTVHARLDTAPLLDLDGNLIGAFSIFADLTDIKAHQQEMEAKNTLISEVAVEADRISQVVAEAAAGLARQVELAERGADVQKARAGEAASAMDQMNASVVEVARAADEAAASADEARAKAEDGASITRESVAASTAVAADAEALRTDMRELGTQVEGIGRIMDVISDIADQTNLLALNAAIEAARAGDAGRGFAVVADEVRKLAEKTMGATREVGEAVTRIRAGAARNLEATENAARNVGRSAELAGASGQTLQHIVTIAVTTADRVRAIATAASQQSAASEEISRATGEVDRISGETVDAMREAARAVAALAEQAEALRAVMARMR</sequence>
<dbReference type="PROSITE" id="PS50113">
    <property type="entry name" value="PAC"/>
    <property type="match status" value="1"/>
</dbReference>
<dbReference type="InterPro" id="IPR004090">
    <property type="entry name" value="Chemotax_Me-accpt_rcpt"/>
</dbReference>
<dbReference type="SUPFAM" id="SSF158472">
    <property type="entry name" value="HAMP domain-like"/>
    <property type="match status" value="1"/>
</dbReference>
<dbReference type="Gene3D" id="3.30.450.20">
    <property type="entry name" value="PAS domain"/>
    <property type="match status" value="2"/>
</dbReference>
<dbReference type="InterPro" id="IPR029151">
    <property type="entry name" value="Sensor-like_sf"/>
</dbReference>
<dbReference type="InterPro" id="IPR003660">
    <property type="entry name" value="HAMP_dom"/>
</dbReference>
<dbReference type="EMBL" id="CP001197">
    <property type="protein sequence ID" value="ACL10052.1"/>
    <property type="molecule type" value="Genomic_DNA"/>
</dbReference>
<dbReference type="AlphaFoldDB" id="B8DJH5"/>
<dbReference type="InterPro" id="IPR033462">
    <property type="entry name" value="Cache_3-Cache_2"/>
</dbReference>
<dbReference type="HOGENOM" id="CLU_000445_107_19_7"/>